<feature type="transmembrane region" description="Helical" evidence="1">
    <location>
        <begin position="900"/>
        <end position="923"/>
    </location>
</feature>
<name>A0A248LFG0_9NEIS</name>
<proteinExistence type="predicted"/>
<dbReference type="SUPFAM" id="SSF82714">
    <property type="entry name" value="Multidrug efflux transporter AcrB TolC docking domain, DN and DC subdomains"/>
    <property type="match status" value="2"/>
</dbReference>
<organism evidence="2 3">
    <name type="scientific">Laribacter hongkongensis</name>
    <dbReference type="NCBI Taxonomy" id="168471"/>
    <lineage>
        <taxon>Bacteria</taxon>
        <taxon>Pseudomonadati</taxon>
        <taxon>Pseudomonadota</taxon>
        <taxon>Betaproteobacteria</taxon>
        <taxon>Neisseriales</taxon>
        <taxon>Aquaspirillaceae</taxon>
        <taxon>Laribacter</taxon>
    </lineage>
</organism>
<feature type="transmembrane region" description="Helical" evidence="1">
    <location>
        <begin position="949"/>
        <end position="971"/>
    </location>
</feature>
<feature type="transmembrane region" description="Helical" evidence="1">
    <location>
        <begin position="386"/>
        <end position="410"/>
    </location>
</feature>
<feature type="transmembrane region" description="Helical" evidence="1">
    <location>
        <begin position="336"/>
        <end position="352"/>
    </location>
</feature>
<evidence type="ECO:0000313" key="2">
    <source>
        <dbReference type="EMBL" id="ASJ22913.1"/>
    </source>
</evidence>
<sequence>MRIAEFSVRRHVLAFMLSAVLVLFGIVAFNRIGIDRYPNIDQPVISVSTSLDGATPEVMDSSVTQVIESAVNSVPGIDYIESTSRAGRSIVRINFKLDKNVDVAFNEVQVKVNQAQRRLPDDADAPVVSKTDANASPIIWLGLTGDRTPKQLYDYANTVIKKQLETLDGVGEIMVRGRGERVIRVDLDPVRLAGFGLTPTDVSDAIKREHRQAPGGTLKQGDREYQINLNLEYGTVDALQDLVVGFKGQTAVRLADVAQVVDGESEVRSITRFNGEPGINIGVVRVSGSNMVSVADNVLAKVRDSVLPALPPGMTLTVASNDSTFVLEMVAALEDHLLEGTLLAALVVWLFLRNLRSTLIVSLAIPVSLLGAVALMYFLGYTFNTITLLALLLLIGVVVDDAIVVIENIWRLREEGETDPMQAAIDGSQQVVFAVIAATLSLVAIFAPVVFLSGLIGRLFNSFAVVVASGVLVSLFVSVTLTPMLASRWLKTMPKHGPLYRRMESGFIALENGYRRLLAWTLAHRLWVMGAALVCVAASALIFTSMKSEFLPEEDEARFLVSLKTPIGASVDYTDRKTRAVEDILNRYPEVSNTLAIVGGFGGGQVNQTTLIVRLKPRSERAASQGEVLARARKDMGRIAGVRAAAFPFPRIGESRGGKLQFAVIGPTLADTSAAATRLTEALGNDPRIGRLDTDVELQQPQLAIDIDRAAAARYGLSTQTITDAIDLLSAGKVAARFSENGERYDIEVKAAESALTRPESLGAVYLRGSKGDLVRLDSVARVRPMLGASQIQRQSLQYAVQLKGSPTLPLAEAVALTEATAAEVLAPNIRIEWLGEARELDRTAGQLVFTFAFASLLLYMVLASQFNSFLQPALVMLAEPLAVVGGLLLLWLTGQSLNVYSVIGLILLIGLVAKNAILLIDVTNQSRAAGRRVDSALAESCPRRLRPVLMTSLTVVLAMLPAAMGFGAGAETNGPLAIAVIGGMVSSTLLTLVVIPAAYSLLEGWREQRRLR</sequence>
<dbReference type="RefSeq" id="WP_088859803.1">
    <property type="nucleotide sequence ID" value="NZ_CP022115.1"/>
</dbReference>
<dbReference type="Pfam" id="PF00873">
    <property type="entry name" value="ACR_tran"/>
    <property type="match status" value="1"/>
</dbReference>
<dbReference type="PRINTS" id="PR00702">
    <property type="entry name" value="ACRIFLAVINRP"/>
</dbReference>
<evidence type="ECO:0000313" key="3">
    <source>
        <dbReference type="Proteomes" id="UP000197424"/>
    </source>
</evidence>
<dbReference type="AlphaFoldDB" id="A0A248LFG0"/>
<feature type="transmembrane region" description="Helical" evidence="1">
    <location>
        <begin position="12"/>
        <end position="29"/>
    </location>
</feature>
<feature type="transmembrane region" description="Helical" evidence="1">
    <location>
        <begin position="359"/>
        <end position="380"/>
    </location>
</feature>
<dbReference type="Gene3D" id="1.20.1640.10">
    <property type="entry name" value="Multidrug efflux transporter AcrB transmembrane domain"/>
    <property type="match status" value="2"/>
</dbReference>
<keyword evidence="1" id="KW-0812">Transmembrane</keyword>
<feature type="transmembrane region" description="Helical" evidence="1">
    <location>
        <begin position="875"/>
        <end position="894"/>
    </location>
</feature>
<reference evidence="3" key="1">
    <citation type="submission" date="2017-06" db="EMBL/GenBank/DDBJ databases">
        <title>Whole genome sequence of Laribacter hongkongensis LHGZ1.</title>
        <authorList>
            <person name="Chen D."/>
            <person name="Wu H."/>
            <person name="Chen J."/>
        </authorList>
    </citation>
    <scope>NUCLEOTIDE SEQUENCE [LARGE SCALE GENOMIC DNA]</scope>
    <source>
        <strain evidence="3">LHGZ1</strain>
    </source>
</reference>
<dbReference type="SUPFAM" id="SSF82866">
    <property type="entry name" value="Multidrug efflux transporter AcrB transmembrane domain"/>
    <property type="match status" value="2"/>
</dbReference>
<feature type="transmembrane region" description="Helical" evidence="1">
    <location>
        <begin position="845"/>
        <end position="863"/>
    </location>
</feature>
<feature type="transmembrane region" description="Helical" evidence="1">
    <location>
        <begin position="526"/>
        <end position="546"/>
    </location>
</feature>
<feature type="transmembrane region" description="Helical" evidence="1">
    <location>
        <begin position="977"/>
        <end position="1003"/>
    </location>
</feature>
<dbReference type="PANTHER" id="PTHR32063:SF0">
    <property type="entry name" value="SWARMING MOTILITY PROTEIN SWRC"/>
    <property type="match status" value="1"/>
</dbReference>
<dbReference type="Gene3D" id="3.30.2090.10">
    <property type="entry name" value="Multidrug efflux transporter AcrB TolC docking domain, DN and DC subdomains"/>
    <property type="match status" value="2"/>
</dbReference>
<dbReference type="PANTHER" id="PTHR32063">
    <property type="match status" value="1"/>
</dbReference>
<dbReference type="EMBL" id="CP022115">
    <property type="protein sequence ID" value="ASJ22913.1"/>
    <property type="molecule type" value="Genomic_DNA"/>
</dbReference>
<dbReference type="GO" id="GO:0042910">
    <property type="term" value="F:xenobiotic transmembrane transporter activity"/>
    <property type="evidence" value="ECO:0007669"/>
    <property type="project" value="TreeGrafter"/>
</dbReference>
<accession>A0A248LFG0</accession>
<dbReference type="SUPFAM" id="SSF82693">
    <property type="entry name" value="Multidrug efflux transporter AcrB pore domain, PN1, PN2, PC1 and PC2 subdomains"/>
    <property type="match status" value="3"/>
</dbReference>
<dbReference type="OrthoDB" id="8764373at2"/>
<dbReference type="Gene3D" id="3.30.70.1440">
    <property type="entry name" value="Multidrug efflux transporter AcrB pore domain"/>
    <property type="match status" value="1"/>
</dbReference>
<feature type="transmembrane region" description="Helical" evidence="1">
    <location>
        <begin position="462"/>
        <end position="486"/>
    </location>
</feature>
<dbReference type="InterPro" id="IPR027463">
    <property type="entry name" value="AcrB_DN_DC_subdom"/>
</dbReference>
<dbReference type="Proteomes" id="UP000197424">
    <property type="component" value="Chromosome"/>
</dbReference>
<feature type="transmembrane region" description="Helical" evidence="1">
    <location>
        <begin position="431"/>
        <end position="456"/>
    </location>
</feature>
<dbReference type="InterPro" id="IPR001036">
    <property type="entry name" value="Acrflvin-R"/>
</dbReference>
<keyword evidence="1" id="KW-1133">Transmembrane helix</keyword>
<keyword evidence="1" id="KW-0472">Membrane</keyword>
<dbReference type="GO" id="GO:0005886">
    <property type="term" value="C:plasma membrane"/>
    <property type="evidence" value="ECO:0007669"/>
    <property type="project" value="TreeGrafter"/>
</dbReference>
<protein>
    <submittedName>
        <fullName evidence="2">Acriflavin resistance protein</fullName>
    </submittedName>
</protein>
<dbReference type="Gene3D" id="3.30.70.1320">
    <property type="entry name" value="Multidrug efflux transporter AcrB pore domain like"/>
    <property type="match status" value="1"/>
</dbReference>
<dbReference type="Gene3D" id="3.30.70.1430">
    <property type="entry name" value="Multidrug efflux transporter AcrB pore domain"/>
    <property type="match status" value="2"/>
</dbReference>
<evidence type="ECO:0000256" key="1">
    <source>
        <dbReference type="SAM" id="Phobius"/>
    </source>
</evidence>
<gene>
    <name evidence="2" type="ORF">LHGZ1_0082</name>
</gene>